<reference evidence="2 3" key="1">
    <citation type="submission" date="2024-03" db="EMBL/GenBank/DDBJ databases">
        <title>High-quality draft genome sequencing of Tistrella sp. BH-R2-4.</title>
        <authorList>
            <person name="Dong C."/>
        </authorList>
    </citation>
    <scope>NUCLEOTIDE SEQUENCE [LARGE SCALE GENOMIC DNA]</scope>
    <source>
        <strain evidence="2 3">BH-R2-4</strain>
    </source>
</reference>
<dbReference type="InterPro" id="IPR011037">
    <property type="entry name" value="Pyrv_Knase-like_insert_dom_sf"/>
</dbReference>
<dbReference type="SUPFAM" id="SSF50800">
    <property type="entry name" value="PK beta-barrel domain-like"/>
    <property type="match status" value="1"/>
</dbReference>
<dbReference type="InterPro" id="IPR005302">
    <property type="entry name" value="MoCF_Sase_C"/>
</dbReference>
<gene>
    <name evidence="2" type="ORF">WG926_11665</name>
</gene>
<keyword evidence="3" id="KW-1185">Reference proteome</keyword>
<organism evidence="2 3">
    <name type="scientific">Tistrella arctica</name>
    <dbReference type="NCBI Taxonomy" id="3133430"/>
    <lineage>
        <taxon>Bacteria</taxon>
        <taxon>Pseudomonadati</taxon>
        <taxon>Pseudomonadota</taxon>
        <taxon>Alphaproteobacteria</taxon>
        <taxon>Geminicoccales</taxon>
        <taxon>Geminicoccaceae</taxon>
        <taxon>Tistrella</taxon>
    </lineage>
</organism>
<sequence>MAASIAAARGTAVRPARGRPCGLEMMMTLPPIDIAIPAIFAGPVRPLGPKAVPSAIDRQPVAGPVWLGPLGIVGDGRGDRRHHGGPEKALHHYAFDHYPWWRQRLDADGPDAPPHLAKLLWHPGAFGENLTSAGLTEADICIGDRFRLGQTVIEVSQGRQPCFRLNLRFGRPDMSRGVQTSHRTGWYYRVIRPGRIAPGDRLVLIARPQPLWPLARVLAVLNGRHPDPAAAMADLPQPEISTTDLKSLAALPQMASSWRDLARKRLASGRIEDQRRRLDGA</sequence>
<proteinExistence type="predicted"/>
<protein>
    <submittedName>
        <fullName evidence="2">MOSC domain-containing protein</fullName>
    </submittedName>
</protein>
<dbReference type="Pfam" id="PF03473">
    <property type="entry name" value="MOSC"/>
    <property type="match status" value="1"/>
</dbReference>
<name>A0ABU9YJK8_9PROT</name>
<dbReference type="InterPro" id="IPR005163">
    <property type="entry name" value="Tri_helical_YiiM-like"/>
</dbReference>
<comment type="caution">
    <text evidence="2">The sequence shown here is derived from an EMBL/GenBank/DDBJ whole genome shotgun (WGS) entry which is preliminary data.</text>
</comment>
<dbReference type="Gene3D" id="2.40.33.20">
    <property type="entry name" value="PK beta-barrel domain-like"/>
    <property type="match status" value="1"/>
</dbReference>
<evidence type="ECO:0000313" key="3">
    <source>
        <dbReference type="Proteomes" id="UP001413721"/>
    </source>
</evidence>
<dbReference type="Pfam" id="PF03475">
    <property type="entry name" value="YiiM_3-alpha"/>
    <property type="match status" value="1"/>
</dbReference>
<accession>A0ABU9YJK8</accession>
<dbReference type="PANTHER" id="PTHR30212">
    <property type="entry name" value="PROTEIN YIIM"/>
    <property type="match status" value="1"/>
</dbReference>
<dbReference type="PANTHER" id="PTHR30212:SF2">
    <property type="entry name" value="PROTEIN YIIM"/>
    <property type="match status" value="1"/>
</dbReference>
<evidence type="ECO:0000259" key="1">
    <source>
        <dbReference type="PROSITE" id="PS51340"/>
    </source>
</evidence>
<dbReference type="EMBL" id="JBBKTW010000004">
    <property type="protein sequence ID" value="MEN2988962.1"/>
    <property type="molecule type" value="Genomic_DNA"/>
</dbReference>
<feature type="domain" description="MOSC" evidence="1">
    <location>
        <begin position="59"/>
        <end position="205"/>
    </location>
</feature>
<dbReference type="InterPro" id="IPR052353">
    <property type="entry name" value="Benzoxazolinone_Detox_Enz"/>
</dbReference>
<dbReference type="Proteomes" id="UP001413721">
    <property type="component" value="Unassembled WGS sequence"/>
</dbReference>
<evidence type="ECO:0000313" key="2">
    <source>
        <dbReference type="EMBL" id="MEN2988962.1"/>
    </source>
</evidence>
<dbReference type="PROSITE" id="PS51340">
    <property type="entry name" value="MOSC"/>
    <property type="match status" value="1"/>
</dbReference>